<dbReference type="RefSeq" id="WP_044838685.1">
    <property type="nucleotide sequence ID" value="NZ_CP059733.1"/>
</dbReference>
<protein>
    <submittedName>
        <fullName evidence="1">Transporter substrate-binding domain-containing protein</fullName>
    </submittedName>
</protein>
<organism evidence="1 2">
    <name type="scientific">Thalassomonas viridans</name>
    <dbReference type="NCBI Taxonomy" id="137584"/>
    <lineage>
        <taxon>Bacteria</taxon>
        <taxon>Pseudomonadati</taxon>
        <taxon>Pseudomonadota</taxon>
        <taxon>Gammaproteobacteria</taxon>
        <taxon>Alteromonadales</taxon>
        <taxon>Colwelliaceae</taxon>
        <taxon>Thalassomonas</taxon>
    </lineage>
</organism>
<evidence type="ECO:0000313" key="1">
    <source>
        <dbReference type="EMBL" id="WDE07986.1"/>
    </source>
</evidence>
<evidence type="ECO:0000313" key="2">
    <source>
        <dbReference type="Proteomes" id="UP000032352"/>
    </source>
</evidence>
<gene>
    <name evidence="1" type="ORF">SG34_014485</name>
</gene>
<dbReference type="SUPFAM" id="SSF53850">
    <property type="entry name" value="Periplasmic binding protein-like II"/>
    <property type="match status" value="1"/>
</dbReference>
<proteinExistence type="predicted"/>
<dbReference type="KEGG" id="tvd:SG34_014485"/>
<name>A0AAE9Z734_9GAMM</name>
<keyword evidence="2" id="KW-1185">Reference proteome</keyword>
<dbReference type="Proteomes" id="UP000032352">
    <property type="component" value="Chromosome"/>
</dbReference>
<sequence length="240" mass="27427">MKLFVVLTIIINLLFCLKIHANEVITVVTEDWPPYSYLLPNNEVSGIATSKVKQILEKANIEYTLSLYPWGRSYEMALTQKNVLIYSIYRHAKREASFQWICPLLPKVKLHFFALAKNKYIQIDNIEDAMKFTVGVARKEIAATLLREKGFTDGKNMYFSVNDDINLQQLLKGKVEVIVSTMPSIKMRLENMSQDFSQVKAFYLEELNVATENCMAFGLRTSGELVEKVRQALKAVNGNS</sequence>
<accession>A0AAE9Z734</accession>
<dbReference type="Gene3D" id="3.40.190.10">
    <property type="entry name" value="Periplasmic binding protein-like II"/>
    <property type="match status" value="2"/>
</dbReference>
<reference evidence="1 2" key="1">
    <citation type="journal article" date="2015" name="Genome Announc.">
        <title>Draft Genome Sequences of Marine Isolates of Thalassomonas viridans and Thalassomonas actiniarum.</title>
        <authorList>
            <person name="Olonade I."/>
            <person name="van Zyl L.J."/>
            <person name="Trindade M."/>
        </authorList>
    </citation>
    <scope>NUCLEOTIDE SEQUENCE [LARGE SCALE GENOMIC DNA]</scope>
    <source>
        <strain evidence="1 2">XOM25</strain>
    </source>
</reference>
<dbReference type="EMBL" id="CP059733">
    <property type="protein sequence ID" value="WDE07986.1"/>
    <property type="molecule type" value="Genomic_DNA"/>
</dbReference>
<reference evidence="1 2" key="2">
    <citation type="journal article" date="2022" name="Mar. Drugs">
        <title>Bioassay-Guided Fractionation Leads to the Detection of Cholic Acid Generated by the Rare Thalassomonas sp.</title>
        <authorList>
            <person name="Pheiffer F."/>
            <person name="Schneider Y.K."/>
            <person name="Hansen E.H."/>
            <person name="Andersen J.H."/>
            <person name="Isaksson J."/>
            <person name="Busche T."/>
            <person name="R C."/>
            <person name="Kalinowski J."/>
            <person name="Zyl L.V."/>
            <person name="Trindade M."/>
        </authorList>
    </citation>
    <scope>NUCLEOTIDE SEQUENCE [LARGE SCALE GENOMIC DNA]</scope>
    <source>
        <strain evidence="1 2">XOM25</strain>
    </source>
</reference>
<dbReference type="PANTHER" id="PTHR38834">
    <property type="entry name" value="PERIPLASMIC SUBSTRATE BINDING PROTEIN FAMILY 3"/>
    <property type="match status" value="1"/>
</dbReference>
<dbReference type="AlphaFoldDB" id="A0AAE9Z734"/>
<dbReference type="PANTHER" id="PTHR38834:SF3">
    <property type="entry name" value="SOLUTE-BINDING PROTEIN FAMILY 3_N-TERMINAL DOMAIN-CONTAINING PROTEIN"/>
    <property type="match status" value="1"/>
</dbReference>